<organism evidence="1 2">
    <name type="scientific">Pedobacter chitinilyticus</name>
    <dbReference type="NCBI Taxonomy" id="2233776"/>
    <lineage>
        <taxon>Bacteria</taxon>
        <taxon>Pseudomonadati</taxon>
        <taxon>Bacteroidota</taxon>
        <taxon>Sphingobacteriia</taxon>
        <taxon>Sphingobacteriales</taxon>
        <taxon>Sphingobacteriaceae</taxon>
        <taxon>Pedobacter</taxon>
    </lineage>
</organism>
<evidence type="ECO:0000313" key="1">
    <source>
        <dbReference type="EMBL" id="RWU08091.1"/>
    </source>
</evidence>
<dbReference type="InterPro" id="IPR034660">
    <property type="entry name" value="DinB/YfiT-like"/>
</dbReference>
<evidence type="ECO:0000313" key="2">
    <source>
        <dbReference type="Proteomes" id="UP000284120"/>
    </source>
</evidence>
<comment type="caution">
    <text evidence="1">The sequence shown here is derived from an EMBL/GenBank/DDBJ whole genome shotgun (WGS) entry which is preliminary data.</text>
</comment>
<sequence>MNIKPISNRMYGFLVLYDMHTTYYHNVLDGIKDEDALKRLDTKANHIAWIAGSLLQERFELGNLMGLSLQQSADELFKHHQGIKEGEKYPSLKTYEEEWDRISPILREKLLNVSEEELDKVIYFPVEQMSFPLFEMVSFNTYREANCIGQIALWRRLLGYDAMKYM</sequence>
<gene>
    <name evidence="1" type="ORF">DPV69_06820</name>
</gene>
<dbReference type="SUPFAM" id="SSF109854">
    <property type="entry name" value="DinB/YfiT-like putative metalloenzymes"/>
    <property type="match status" value="1"/>
</dbReference>
<reference evidence="1 2" key="1">
    <citation type="submission" date="2018-06" db="EMBL/GenBank/DDBJ databases">
        <title>Pedobacter endophyticus sp. nov., an endophytic bacterium isolated from a leaf of Triticum aestivum.</title>
        <authorList>
            <person name="Zhang L."/>
        </authorList>
    </citation>
    <scope>NUCLEOTIDE SEQUENCE [LARGE SCALE GENOMIC DNA]</scope>
    <source>
        <strain evidence="1 2">CM134L-2</strain>
    </source>
</reference>
<dbReference type="Gene3D" id="1.20.120.450">
    <property type="entry name" value="dinb family like domain"/>
    <property type="match status" value="1"/>
</dbReference>
<protein>
    <submittedName>
        <fullName evidence="1">DinB family protein</fullName>
    </submittedName>
</protein>
<keyword evidence="2" id="KW-1185">Reference proteome</keyword>
<dbReference type="Proteomes" id="UP000284120">
    <property type="component" value="Unassembled WGS sequence"/>
</dbReference>
<dbReference type="RefSeq" id="WP_113646614.1">
    <property type="nucleotide sequence ID" value="NZ_QMHN01000002.1"/>
</dbReference>
<dbReference type="AlphaFoldDB" id="A0A443YVR5"/>
<proteinExistence type="predicted"/>
<accession>A0A443YVR5</accession>
<name>A0A443YVR5_9SPHI</name>
<dbReference type="OrthoDB" id="979560at2"/>
<dbReference type="EMBL" id="SAYW01000002">
    <property type="protein sequence ID" value="RWU08091.1"/>
    <property type="molecule type" value="Genomic_DNA"/>
</dbReference>